<name>A0ACD0NRC4_9BASI</name>
<dbReference type="Proteomes" id="UP000245626">
    <property type="component" value="Unassembled WGS sequence"/>
</dbReference>
<proteinExistence type="predicted"/>
<evidence type="ECO:0000313" key="2">
    <source>
        <dbReference type="Proteomes" id="UP000245626"/>
    </source>
</evidence>
<organism evidence="1 2">
    <name type="scientific">Violaceomyces palustris</name>
    <dbReference type="NCBI Taxonomy" id="1673888"/>
    <lineage>
        <taxon>Eukaryota</taxon>
        <taxon>Fungi</taxon>
        <taxon>Dikarya</taxon>
        <taxon>Basidiomycota</taxon>
        <taxon>Ustilaginomycotina</taxon>
        <taxon>Ustilaginomycetes</taxon>
        <taxon>Violaceomycetales</taxon>
        <taxon>Violaceomycetaceae</taxon>
        <taxon>Violaceomyces</taxon>
    </lineage>
</organism>
<reference evidence="1 2" key="1">
    <citation type="journal article" date="2018" name="Mol. Biol. Evol.">
        <title>Broad Genomic Sampling Reveals a Smut Pathogenic Ancestry of the Fungal Clade Ustilaginomycotina.</title>
        <authorList>
            <person name="Kijpornyongpan T."/>
            <person name="Mondo S.J."/>
            <person name="Barry K."/>
            <person name="Sandor L."/>
            <person name="Lee J."/>
            <person name="Lipzen A."/>
            <person name="Pangilinan J."/>
            <person name="LaButti K."/>
            <person name="Hainaut M."/>
            <person name="Henrissat B."/>
            <person name="Grigoriev I.V."/>
            <person name="Spatafora J.W."/>
            <person name="Aime M.C."/>
        </authorList>
    </citation>
    <scope>NUCLEOTIDE SEQUENCE [LARGE SCALE GENOMIC DNA]</scope>
    <source>
        <strain evidence="1 2">SA 807</strain>
    </source>
</reference>
<keyword evidence="2" id="KW-1185">Reference proteome</keyword>
<gene>
    <name evidence="1" type="ORF">IE53DRAFT_370695</name>
</gene>
<protein>
    <submittedName>
        <fullName evidence="1">Alpha/beta-hydrolase</fullName>
    </submittedName>
</protein>
<sequence length="342" mass="36787">MTQDFTVEPLLSAALASPILDPRASDPVFTASVEEMKAAITCPDISSSSSSSSNPAEGGTVLLVPGTATTGSECFKDTPYVQLLPHQGRGYKVCWVDLPDHTLGDVQVAAEYVAFAIEHLSQQRRREQGSSAAKINVIGHSQGGLVVQWALNFWETKRELVEKFIGLAANFQGSLLSDLLCNSLEGVLGCPPAAYQQGKDSNLIKALNRHGGDQALVDTAAIYTYTDEALVYPGSASLPGATNLALQDAKICGKDHFVLHNTITTDAGAFRMVLDILENGSKKSIPEGPMSTEECSSFSDMIPEQSFKSVDLVDMLSDKIKENLRLLVGWVDHEPPLMPYAQ</sequence>
<accession>A0ACD0NRC4</accession>
<evidence type="ECO:0000313" key="1">
    <source>
        <dbReference type="EMBL" id="PWN48352.1"/>
    </source>
</evidence>
<dbReference type="EMBL" id="KZ820220">
    <property type="protein sequence ID" value="PWN48352.1"/>
    <property type="molecule type" value="Genomic_DNA"/>
</dbReference>